<evidence type="ECO:0000313" key="11">
    <source>
        <dbReference type="Proteomes" id="UP000009022"/>
    </source>
</evidence>
<reference evidence="10 11" key="1">
    <citation type="journal article" date="2008" name="Nature">
        <title>The Trichoplax genome and the nature of placozoans.</title>
        <authorList>
            <person name="Srivastava M."/>
            <person name="Begovic E."/>
            <person name="Chapman J."/>
            <person name="Putnam N.H."/>
            <person name="Hellsten U."/>
            <person name="Kawashima T."/>
            <person name="Kuo A."/>
            <person name="Mitros T."/>
            <person name="Salamov A."/>
            <person name="Carpenter M.L."/>
            <person name="Signorovitch A.Y."/>
            <person name="Moreno M.A."/>
            <person name="Kamm K."/>
            <person name="Grimwood J."/>
            <person name="Schmutz J."/>
            <person name="Shapiro H."/>
            <person name="Grigoriev I.V."/>
            <person name="Buss L.W."/>
            <person name="Schierwater B."/>
            <person name="Dellaporta S.L."/>
            <person name="Rokhsar D.S."/>
        </authorList>
    </citation>
    <scope>NUCLEOTIDE SEQUENCE [LARGE SCALE GENOMIC DNA]</scope>
    <source>
        <strain evidence="10 11">Grell-BS-1999</strain>
    </source>
</reference>
<feature type="transmembrane region" description="Helical" evidence="8">
    <location>
        <begin position="6"/>
        <end position="23"/>
    </location>
</feature>
<feature type="domain" description="G-protein coupled receptors family 1 profile" evidence="9">
    <location>
        <begin position="13"/>
        <end position="266"/>
    </location>
</feature>
<dbReference type="EMBL" id="DS985259">
    <property type="protein sequence ID" value="EDV20600.1"/>
    <property type="molecule type" value="Genomic_DNA"/>
</dbReference>
<keyword evidence="7" id="KW-0807">Transducer</keyword>
<dbReference type="PANTHER" id="PTHR45695">
    <property type="entry name" value="LEUCOKININ RECEPTOR-RELATED"/>
    <property type="match status" value="1"/>
</dbReference>
<feature type="transmembrane region" description="Helical" evidence="8">
    <location>
        <begin position="35"/>
        <end position="57"/>
    </location>
</feature>
<protein>
    <recommendedName>
        <fullName evidence="9">G-protein coupled receptors family 1 profile domain-containing protein</fullName>
    </recommendedName>
</protein>
<dbReference type="RefSeq" id="XP_002117026.1">
    <property type="nucleotide sequence ID" value="XM_002116990.1"/>
</dbReference>
<dbReference type="GO" id="GO:0005886">
    <property type="term" value="C:plasma membrane"/>
    <property type="evidence" value="ECO:0000318"/>
    <property type="project" value="GO_Central"/>
</dbReference>
<dbReference type="PROSITE" id="PS50262">
    <property type="entry name" value="G_PROTEIN_RECEP_F1_2"/>
    <property type="match status" value="1"/>
</dbReference>
<dbReference type="SUPFAM" id="SSF81321">
    <property type="entry name" value="Family A G protein-coupled receptor-like"/>
    <property type="match status" value="1"/>
</dbReference>
<dbReference type="Proteomes" id="UP000009022">
    <property type="component" value="Unassembled WGS sequence"/>
</dbReference>
<dbReference type="Pfam" id="PF00001">
    <property type="entry name" value="7tm_1"/>
    <property type="match status" value="1"/>
</dbReference>
<comment type="subcellular location">
    <subcellularLocation>
        <location evidence="1">Membrane</location>
        <topology evidence="1">Multi-pass membrane protein</topology>
    </subcellularLocation>
</comment>
<keyword evidence="6" id="KW-0675">Receptor</keyword>
<name>B3S9U7_TRIAD</name>
<feature type="transmembrane region" description="Helical" evidence="8">
    <location>
        <begin position="63"/>
        <end position="92"/>
    </location>
</feature>
<dbReference type="InParanoid" id="B3S9U7"/>
<keyword evidence="4" id="KW-0297">G-protein coupled receptor</keyword>
<accession>B3S9U7</accession>
<dbReference type="GO" id="GO:0004930">
    <property type="term" value="F:G protein-coupled receptor activity"/>
    <property type="evidence" value="ECO:0000318"/>
    <property type="project" value="GO_Central"/>
</dbReference>
<evidence type="ECO:0000256" key="1">
    <source>
        <dbReference type="ARBA" id="ARBA00004141"/>
    </source>
</evidence>
<dbReference type="OMA" id="HYAITIT"/>
<dbReference type="CTD" id="6758174"/>
<keyword evidence="5 8" id="KW-0472">Membrane</keyword>
<evidence type="ECO:0000256" key="6">
    <source>
        <dbReference type="ARBA" id="ARBA00023170"/>
    </source>
</evidence>
<dbReference type="AlphaFoldDB" id="B3S9U7"/>
<evidence type="ECO:0000256" key="8">
    <source>
        <dbReference type="SAM" id="Phobius"/>
    </source>
</evidence>
<sequence>AAYVSTFLITVIGNILLITVIIQNKGGNMKNVTNVLIINICLCNLLIAFSVVPFRLVEAVYKYYVLGSFSCIMMPALEKVLFTLAILHIMVLAIVRHRAIVFPLKAKPKLRHAIYISLFLWAVAIVSATPVMVGMPVHNITADICSVQFCEPQLWSPGFYRIYYIYLVLINDIPLAITVAIYIHIYLVIDRRKVEGSDINLTLKTNLKVLRMLIAMLVASLVCWLPYSSLVFILSITTLSFPGRATLLSVCKWIAISNCCCDPIICVAFNKGFRNGLKAVFC</sequence>
<keyword evidence="2 8" id="KW-0812">Transmembrane</keyword>
<organism evidence="10 11">
    <name type="scientific">Trichoplax adhaerens</name>
    <name type="common">Trichoplax reptans</name>
    <dbReference type="NCBI Taxonomy" id="10228"/>
    <lineage>
        <taxon>Eukaryota</taxon>
        <taxon>Metazoa</taxon>
        <taxon>Placozoa</taxon>
        <taxon>Uniplacotomia</taxon>
        <taxon>Trichoplacea</taxon>
        <taxon>Trichoplacidae</taxon>
        <taxon>Trichoplax</taxon>
    </lineage>
</organism>
<proteinExistence type="predicted"/>
<evidence type="ECO:0000256" key="2">
    <source>
        <dbReference type="ARBA" id="ARBA00022692"/>
    </source>
</evidence>
<dbReference type="KEGG" id="tad:TRIADDRAFT_5049"/>
<dbReference type="OrthoDB" id="5951059at2759"/>
<evidence type="ECO:0000259" key="9">
    <source>
        <dbReference type="PROSITE" id="PS50262"/>
    </source>
</evidence>
<feature type="transmembrane region" description="Helical" evidence="8">
    <location>
        <begin position="163"/>
        <end position="189"/>
    </location>
</feature>
<feature type="transmembrane region" description="Helical" evidence="8">
    <location>
        <begin position="209"/>
        <end position="227"/>
    </location>
</feature>
<dbReference type="Gene3D" id="1.20.1070.10">
    <property type="entry name" value="Rhodopsin 7-helix transmembrane proteins"/>
    <property type="match status" value="1"/>
</dbReference>
<feature type="transmembrane region" description="Helical" evidence="8">
    <location>
        <begin position="113"/>
        <end position="133"/>
    </location>
</feature>
<evidence type="ECO:0000313" key="10">
    <source>
        <dbReference type="EMBL" id="EDV20600.1"/>
    </source>
</evidence>
<dbReference type="STRING" id="10228.B3S9U7"/>
<dbReference type="HOGENOM" id="CLU_807350_0_0_1"/>
<dbReference type="InterPro" id="IPR017452">
    <property type="entry name" value="GPCR_Rhodpsn_7TM"/>
</dbReference>
<dbReference type="PRINTS" id="PR00237">
    <property type="entry name" value="GPCRRHODOPSN"/>
</dbReference>
<evidence type="ECO:0000256" key="4">
    <source>
        <dbReference type="ARBA" id="ARBA00023040"/>
    </source>
</evidence>
<evidence type="ECO:0000256" key="3">
    <source>
        <dbReference type="ARBA" id="ARBA00022989"/>
    </source>
</evidence>
<gene>
    <name evidence="10" type="ORF">TRIADDRAFT_5049</name>
</gene>
<dbReference type="PhylomeDB" id="B3S9U7"/>
<feature type="non-terminal residue" evidence="10">
    <location>
        <position position="282"/>
    </location>
</feature>
<dbReference type="CDD" id="cd00637">
    <property type="entry name" value="7tm_classA_rhodopsin-like"/>
    <property type="match status" value="1"/>
</dbReference>
<evidence type="ECO:0000256" key="5">
    <source>
        <dbReference type="ARBA" id="ARBA00023136"/>
    </source>
</evidence>
<dbReference type="eggNOG" id="KOG3656">
    <property type="taxonomic scope" value="Eukaryota"/>
</dbReference>
<dbReference type="PANTHER" id="PTHR45695:SF9">
    <property type="entry name" value="LEUCOKININ RECEPTOR"/>
    <property type="match status" value="1"/>
</dbReference>
<dbReference type="GeneID" id="6758174"/>
<feature type="non-terminal residue" evidence="10">
    <location>
        <position position="1"/>
    </location>
</feature>
<evidence type="ECO:0000256" key="7">
    <source>
        <dbReference type="ARBA" id="ARBA00023224"/>
    </source>
</evidence>
<dbReference type="InterPro" id="IPR000276">
    <property type="entry name" value="GPCR_Rhodpsn"/>
</dbReference>
<dbReference type="GO" id="GO:0007186">
    <property type="term" value="P:G protein-coupled receptor signaling pathway"/>
    <property type="evidence" value="ECO:0000318"/>
    <property type="project" value="GO_Central"/>
</dbReference>
<keyword evidence="3 8" id="KW-1133">Transmembrane helix</keyword>
<keyword evidence="11" id="KW-1185">Reference proteome</keyword>